<name>A0A7D6ZDV0_9NOCA</name>
<comment type="similarity">
    <text evidence="1">Belongs to the universal stress protein A family.</text>
</comment>
<dbReference type="InterPro" id="IPR006015">
    <property type="entry name" value="Universal_stress_UspA"/>
</dbReference>
<dbReference type="InterPro" id="IPR014729">
    <property type="entry name" value="Rossmann-like_a/b/a_fold"/>
</dbReference>
<dbReference type="PANTHER" id="PTHR31964:SF113">
    <property type="entry name" value="USPA DOMAIN-CONTAINING PROTEIN"/>
    <property type="match status" value="1"/>
</dbReference>
<dbReference type="PANTHER" id="PTHR31964">
    <property type="entry name" value="ADENINE NUCLEOTIDE ALPHA HYDROLASES-LIKE SUPERFAMILY PROTEIN"/>
    <property type="match status" value="1"/>
</dbReference>
<dbReference type="KEGG" id="nhu:H0264_24820"/>
<sequence>MADNADPAPRMPPIVAATDGSEISSQAVAWAAVEAQSVGSPLHIVTACVIPGFGDPVTAVRAAELAELRASSARVLAEARRIAENATPGADLAITTEFVLDPITPTLIDRSRHARMIVVGNRGRGAVRRAVLGSVSTALSRHAHCPVAVVHGVTPDEPVSATAPVVVGVDGSANCLPAVEAAFDAAARRKVPVLAVHAGHDTSGFDLEVRGWESVRRGEDERLVAILSDFVDRYPQVQVQRIIVCDTPVRALLRHAEQAQLLVVGSHGRGGFAAGVLGSVSTALLHYAPCPVLVVRKDSRHDT</sequence>
<dbReference type="Proteomes" id="UP000515512">
    <property type="component" value="Chromosome"/>
</dbReference>
<protein>
    <submittedName>
        <fullName evidence="3">Universal stress protein</fullName>
    </submittedName>
</protein>
<evidence type="ECO:0000313" key="4">
    <source>
        <dbReference type="Proteomes" id="UP000515512"/>
    </source>
</evidence>
<evidence type="ECO:0000256" key="1">
    <source>
        <dbReference type="ARBA" id="ARBA00008791"/>
    </source>
</evidence>
<feature type="domain" description="UspA" evidence="2">
    <location>
        <begin position="164"/>
        <end position="296"/>
    </location>
</feature>
<dbReference type="RefSeq" id="WP_181579765.1">
    <property type="nucleotide sequence ID" value="NZ_CP059399.1"/>
</dbReference>
<evidence type="ECO:0000313" key="3">
    <source>
        <dbReference type="EMBL" id="QLY28559.1"/>
    </source>
</evidence>
<proteinExistence type="inferred from homology"/>
<dbReference type="EMBL" id="CP059399">
    <property type="protein sequence ID" value="QLY28559.1"/>
    <property type="molecule type" value="Genomic_DNA"/>
</dbReference>
<accession>A0A7D6ZDV0</accession>
<gene>
    <name evidence="3" type="ORF">H0264_24820</name>
</gene>
<feature type="domain" description="UspA" evidence="2">
    <location>
        <begin position="13"/>
        <end position="151"/>
    </location>
</feature>
<dbReference type="Pfam" id="PF00582">
    <property type="entry name" value="Usp"/>
    <property type="match status" value="2"/>
</dbReference>
<dbReference type="PRINTS" id="PR01438">
    <property type="entry name" value="UNVRSLSTRESS"/>
</dbReference>
<dbReference type="SUPFAM" id="SSF52402">
    <property type="entry name" value="Adenine nucleotide alpha hydrolases-like"/>
    <property type="match status" value="2"/>
</dbReference>
<dbReference type="InterPro" id="IPR006016">
    <property type="entry name" value="UspA"/>
</dbReference>
<organism evidence="3 4">
    <name type="scientific">Nocardia huaxiensis</name>
    <dbReference type="NCBI Taxonomy" id="2755382"/>
    <lineage>
        <taxon>Bacteria</taxon>
        <taxon>Bacillati</taxon>
        <taxon>Actinomycetota</taxon>
        <taxon>Actinomycetes</taxon>
        <taxon>Mycobacteriales</taxon>
        <taxon>Nocardiaceae</taxon>
        <taxon>Nocardia</taxon>
    </lineage>
</organism>
<dbReference type="Gene3D" id="3.40.50.620">
    <property type="entry name" value="HUPs"/>
    <property type="match status" value="2"/>
</dbReference>
<reference evidence="3 4" key="1">
    <citation type="submission" date="2020-07" db="EMBL/GenBank/DDBJ databases">
        <authorList>
            <person name="Zhuang K."/>
            <person name="Ran Y."/>
        </authorList>
    </citation>
    <scope>NUCLEOTIDE SEQUENCE [LARGE SCALE GENOMIC DNA]</scope>
    <source>
        <strain evidence="3 4">WCH-YHL-001</strain>
    </source>
</reference>
<dbReference type="AlphaFoldDB" id="A0A7D6ZDV0"/>
<evidence type="ECO:0000259" key="2">
    <source>
        <dbReference type="Pfam" id="PF00582"/>
    </source>
</evidence>
<keyword evidence="4" id="KW-1185">Reference proteome</keyword>